<dbReference type="Pfam" id="PF00188">
    <property type="entry name" value="CAP"/>
    <property type="match status" value="1"/>
</dbReference>
<dbReference type="InterPro" id="IPR035940">
    <property type="entry name" value="CAP_sf"/>
</dbReference>
<dbReference type="EMBL" id="BDJL01000001">
    <property type="protein sequence ID" value="GAV24139.1"/>
    <property type="molecule type" value="Genomic_DNA"/>
</dbReference>
<reference evidence="3" key="1">
    <citation type="submission" date="2016-12" db="EMBL/GenBank/DDBJ databases">
        <title>Draft Genome Sequences od Carboxydothermus pertinax and islandicus, Hydrogenogenic Carboxydotrophic Bacteria.</title>
        <authorList>
            <person name="Fukuyama Y."/>
            <person name="Ohmae K."/>
            <person name="Yoneda Y."/>
            <person name="Yoshida T."/>
            <person name="Sako Y."/>
        </authorList>
    </citation>
    <scope>NUCLEOTIDE SEQUENCE [LARGE SCALE GENOMIC DNA]</scope>
    <source>
        <strain evidence="3">SET</strain>
    </source>
</reference>
<comment type="caution">
    <text evidence="2">The sequence shown here is derived from an EMBL/GenBank/DDBJ whole genome shotgun (WGS) entry which is preliminary data.</text>
</comment>
<dbReference type="PANTHER" id="PTHR31157">
    <property type="entry name" value="SCP DOMAIN-CONTAINING PROTEIN"/>
    <property type="match status" value="1"/>
</dbReference>
<dbReference type="InterPro" id="IPR014044">
    <property type="entry name" value="CAP_dom"/>
</dbReference>
<dbReference type="Proteomes" id="UP000187338">
    <property type="component" value="Unassembled WGS sequence"/>
</dbReference>
<dbReference type="OrthoDB" id="9783944at2"/>
<dbReference type="Gene3D" id="3.40.33.10">
    <property type="entry name" value="CAP"/>
    <property type="match status" value="1"/>
</dbReference>
<dbReference type="CDD" id="cd05379">
    <property type="entry name" value="CAP_bacterial"/>
    <property type="match status" value="1"/>
</dbReference>
<dbReference type="InterPro" id="IPR014258">
    <property type="entry name" value="CAP_domain_YkwD-like"/>
</dbReference>
<evidence type="ECO:0000313" key="3">
    <source>
        <dbReference type="Proteomes" id="UP000187338"/>
    </source>
</evidence>
<dbReference type="STRING" id="661089.ciss_00720"/>
<gene>
    <name evidence="2" type="ORF">ciss_00720</name>
</gene>
<evidence type="ECO:0000313" key="2">
    <source>
        <dbReference type="EMBL" id="GAV24139.1"/>
    </source>
</evidence>
<protein>
    <recommendedName>
        <fullName evidence="1">SCP domain-containing protein</fullName>
    </recommendedName>
</protein>
<dbReference type="SUPFAM" id="SSF55797">
    <property type="entry name" value="PR-1-like"/>
    <property type="match status" value="1"/>
</dbReference>
<keyword evidence="3" id="KW-1185">Reference proteome</keyword>
<dbReference type="AlphaFoldDB" id="A0A1L8CZ55"/>
<proteinExistence type="predicted"/>
<dbReference type="NCBIfam" id="TIGR02909">
    <property type="entry name" value="spore_YkwD"/>
    <property type="match status" value="1"/>
</dbReference>
<feature type="domain" description="SCP" evidence="1">
    <location>
        <begin position="64"/>
        <end position="181"/>
    </location>
</feature>
<evidence type="ECO:0000259" key="1">
    <source>
        <dbReference type="Pfam" id="PF00188"/>
    </source>
</evidence>
<dbReference type="RefSeq" id="WP_075864360.1">
    <property type="nucleotide sequence ID" value="NZ_BDJL01000001.1"/>
</dbReference>
<name>A0A1L8CZ55_9THEO</name>
<sequence length="184" mass="20075">MKKFITITLLALFLLGATLIPVSAYTLNIVLVPKTTPAVTSGPSASVATNPQGIVLTADEKRFLELTNQARIKNGLKPLTLDPRLVQTARLKAEDMAKLGYFGHISPTYGKPSTMMIAYGIKDYRWIGGENLAQNSTVDRAFTALMNSPTHRANILDPRYTHIGVASVSGGRYGKLWVQHFCGK</sequence>
<dbReference type="PANTHER" id="PTHR31157:SF1">
    <property type="entry name" value="SCP DOMAIN-CONTAINING PROTEIN"/>
    <property type="match status" value="1"/>
</dbReference>
<accession>A0A1L8CZ55</accession>
<organism evidence="2 3">
    <name type="scientific">Carboxydothermus islandicus</name>
    <dbReference type="NCBI Taxonomy" id="661089"/>
    <lineage>
        <taxon>Bacteria</taxon>
        <taxon>Bacillati</taxon>
        <taxon>Bacillota</taxon>
        <taxon>Clostridia</taxon>
        <taxon>Thermoanaerobacterales</taxon>
        <taxon>Thermoanaerobacteraceae</taxon>
        <taxon>Carboxydothermus</taxon>
    </lineage>
</organism>